<sequence length="446" mass="49497">MLRAFSQDFYAPELAHLRKKYWAIVLRAVTLTLLLMWICLPVYWGALAYSSRMTSNLTAWFIDRDNSRLGHALWNSIETTNAPGPQLGWVYVDPDFAGSNQQIMDAVIGEHTWLAVVVEANATANLATARQNGDTTYNPASAITVYYAQARQETATGNYVVPLSTAILENATSSWATTSAQRYLAEIYAQGQINDTALQLLAKAPQTISPAVSWTTVNLRPFNAPVATAVTLVGQIFLCIFAFITAMANAAARATIQRHLRFSHYLLLRFAVPLTVYIPMSLTYALVSLAYQLPLNTRYSAASGFLLFWLYVYLGMAALGLALESMITILTPKFTPFFLFSLIIANIASAVLPDELQPAFFSFSVAFPVWNLSQAMRTIVFNTCSYLPRNAAVLVGWTLLSSLTLIVFTWYIRRCEIIATFKLLGKEEAMEKLEQKMGENNGMTAS</sequence>
<accession>A0ACB7ZZX2</accession>
<dbReference type="Proteomes" id="UP000790377">
    <property type="component" value="Unassembled WGS sequence"/>
</dbReference>
<reference evidence="1" key="1">
    <citation type="journal article" date="2021" name="New Phytol.">
        <title>Evolutionary innovations through gain and loss of genes in the ectomycorrhizal Boletales.</title>
        <authorList>
            <person name="Wu G."/>
            <person name="Miyauchi S."/>
            <person name="Morin E."/>
            <person name="Kuo A."/>
            <person name="Drula E."/>
            <person name="Varga T."/>
            <person name="Kohler A."/>
            <person name="Feng B."/>
            <person name="Cao Y."/>
            <person name="Lipzen A."/>
            <person name="Daum C."/>
            <person name="Hundley H."/>
            <person name="Pangilinan J."/>
            <person name="Johnson J."/>
            <person name="Barry K."/>
            <person name="LaButti K."/>
            <person name="Ng V."/>
            <person name="Ahrendt S."/>
            <person name="Min B."/>
            <person name="Choi I.G."/>
            <person name="Park H."/>
            <person name="Plett J.M."/>
            <person name="Magnuson J."/>
            <person name="Spatafora J.W."/>
            <person name="Nagy L.G."/>
            <person name="Henrissat B."/>
            <person name="Grigoriev I.V."/>
            <person name="Yang Z.L."/>
            <person name="Xu J."/>
            <person name="Martin F.M."/>
        </authorList>
    </citation>
    <scope>NUCLEOTIDE SEQUENCE</scope>
    <source>
        <strain evidence="1">ATCC 28755</strain>
    </source>
</reference>
<comment type="caution">
    <text evidence="1">The sequence shown here is derived from an EMBL/GenBank/DDBJ whole genome shotgun (WGS) entry which is preliminary data.</text>
</comment>
<proteinExistence type="predicted"/>
<keyword evidence="2" id="KW-1185">Reference proteome</keyword>
<dbReference type="EMBL" id="MU268017">
    <property type="protein sequence ID" value="KAH7906449.1"/>
    <property type="molecule type" value="Genomic_DNA"/>
</dbReference>
<name>A0ACB7ZZX2_9AGAM</name>
<evidence type="ECO:0000313" key="1">
    <source>
        <dbReference type="EMBL" id="KAH7906449.1"/>
    </source>
</evidence>
<protein>
    <submittedName>
        <fullName evidence="1">Uncharacterized protein</fullName>
    </submittedName>
</protein>
<organism evidence="1 2">
    <name type="scientific">Hygrophoropsis aurantiaca</name>
    <dbReference type="NCBI Taxonomy" id="72124"/>
    <lineage>
        <taxon>Eukaryota</taxon>
        <taxon>Fungi</taxon>
        <taxon>Dikarya</taxon>
        <taxon>Basidiomycota</taxon>
        <taxon>Agaricomycotina</taxon>
        <taxon>Agaricomycetes</taxon>
        <taxon>Agaricomycetidae</taxon>
        <taxon>Boletales</taxon>
        <taxon>Coniophorineae</taxon>
        <taxon>Hygrophoropsidaceae</taxon>
        <taxon>Hygrophoropsis</taxon>
    </lineage>
</organism>
<gene>
    <name evidence="1" type="ORF">BJ138DRAFT_1162589</name>
</gene>
<evidence type="ECO:0000313" key="2">
    <source>
        <dbReference type="Proteomes" id="UP000790377"/>
    </source>
</evidence>